<dbReference type="RefSeq" id="WP_142819177.1">
    <property type="nucleotide sequence ID" value="NZ_CP035503.1"/>
</dbReference>
<organism evidence="10 11">
    <name type="scientific">Rhodoferax sediminis</name>
    <dbReference type="NCBI Taxonomy" id="2509614"/>
    <lineage>
        <taxon>Bacteria</taxon>
        <taxon>Pseudomonadati</taxon>
        <taxon>Pseudomonadota</taxon>
        <taxon>Betaproteobacteria</taxon>
        <taxon>Burkholderiales</taxon>
        <taxon>Comamonadaceae</taxon>
        <taxon>Rhodoferax</taxon>
    </lineage>
</organism>
<feature type="transmembrane region" description="Helical" evidence="8">
    <location>
        <begin position="78"/>
        <end position="97"/>
    </location>
</feature>
<feature type="transmembrane region" description="Helical" evidence="8">
    <location>
        <begin position="207"/>
        <end position="238"/>
    </location>
</feature>
<keyword evidence="8" id="KW-0997">Cell inner membrane</keyword>
<protein>
    <recommendedName>
        <fullName evidence="8">Bcr/CflA family efflux transporter</fullName>
    </recommendedName>
</protein>
<evidence type="ECO:0000256" key="1">
    <source>
        <dbReference type="ARBA" id="ARBA00004651"/>
    </source>
</evidence>
<dbReference type="PANTHER" id="PTHR23502:SF132">
    <property type="entry name" value="POLYAMINE TRANSPORTER 2-RELATED"/>
    <property type="match status" value="1"/>
</dbReference>
<feature type="transmembrane region" description="Helical" evidence="8">
    <location>
        <begin position="136"/>
        <end position="160"/>
    </location>
</feature>
<dbReference type="PANTHER" id="PTHR23502">
    <property type="entry name" value="MAJOR FACILITATOR SUPERFAMILY"/>
    <property type="match status" value="1"/>
</dbReference>
<feature type="transmembrane region" description="Helical" evidence="8">
    <location>
        <begin position="43"/>
        <end position="66"/>
    </location>
</feature>
<evidence type="ECO:0000256" key="8">
    <source>
        <dbReference type="RuleBase" id="RU365088"/>
    </source>
</evidence>
<feature type="transmembrane region" description="Helical" evidence="8">
    <location>
        <begin position="280"/>
        <end position="300"/>
    </location>
</feature>
<dbReference type="Pfam" id="PF07690">
    <property type="entry name" value="MFS_1"/>
    <property type="match status" value="1"/>
</dbReference>
<dbReference type="EMBL" id="CP035503">
    <property type="protein sequence ID" value="QDL37775.1"/>
    <property type="molecule type" value="Genomic_DNA"/>
</dbReference>
<keyword evidence="7 8" id="KW-0472">Membrane</keyword>
<gene>
    <name evidence="10" type="ORF">EUB48_11210</name>
</gene>
<evidence type="ECO:0000256" key="4">
    <source>
        <dbReference type="ARBA" id="ARBA00022475"/>
    </source>
</evidence>
<comment type="subcellular location">
    <subcellularLocation>
        <location evidence="8">Cell inner membrane</location>
        <topology evidence="8">Multi-pass membrane protein</topology>
    </subcellularLocation>
    <subcellularLocation>
        <location evidence="1">Cell membrane</location>
        <topology evidence="1">Multi-pass membrane protein</topology>
    </subcellularLocation>
</comment>
<dbReference type="CDD" id="cd17320">
    <property type="entry name" value="MFS_MdfA_MDR_like"/>
    <property type="match status" value="1"/>
</dbReference>
<name>A0A515DBK6_9BURK</name>
<keyword evidence="11" id="KW-1185">Reference proteome</keyword>
<keyword evidence="4" id="KW-1003">Cell membrane</keyword>
<feature type="transmembrane region" description="Helical" evidence="8">
    <location>
        <begin position="103"/>
        <end position="124"/>
    </location>
</feature>
<dbReference type="GO" id="GO:0005886">
    <property type="term" value="C:plasma membrane"/>
    <property type="evidence" value="ECO:0007669"/>
    <property type="project" value="UniProtKB-SubCell"/>
</dbReference>
<keyword evidence="3 8" id="KW-0813">Transport</keyword>
<feature type="transmembrane region" description="Helical" evidence="8">
    <location>
        <begin position="12"/>
        <end position="31"/>
    </location>
</feature>
<dbReference type="InterPro" id="IPR036259">
    <property type="entry name" value="MFS_trans_sf"/>
</dbReference>
<evidence type="ECO:0000256" key="3">
    <source>
        <dbReference type="ARBA" id="ARBA00022448"/>
    </source>
</evidence>
<dbReference type="KEGG" id="rhf:EUB48_11210"/>
<dbReference type="GO" id="GO:1990961">
    <property type="term" value="P:xenobiotic detoxification by transmembrane export across the plasma membrane"/>
    <property type="evidence" value="ECO:0007669"/>
    <property type="project" value="InterPro"/>
</dbReference>
<evidence type="ECO:0000313" key="11">
    <source>
        <dbReference type="Proteomes" id="UP000316798"/>
    </source>
</evidence>
<evidence type="ECO:0000313" key="10">
    <source>
        <dbReference type="EMBL" id="QDL37775.1"/>
    </source>
</evidence>
<dbReference type="Proteomes" id="UP000316798">
    <property type="component" value="Chromosome"/>
</dbReference>
<evidence type="ECO:0000256" key="7">
    <source>
        <dbReference type="ARBA" id="ARBA00023136"/>
    </source>
</evidence>
<feature type="transmembrane region" description="Helical" evidence="8">
    <location>
        <begin position="166"/>
        <end position="186"/>
    </location>
</feature>
<comment type="similarity">
    <text evidence="2 8">Belongs to the major facilitator superfamily. Bcr/CmlA family.</text>
</comment>
<dbReference type="SUPFAM" id="SSF103473">
    <property type="entry name" value="MFS general substrate transporter"/>
    <property type="match status" value="1"/>
</dbReference>
<dbReference type="AlphaFoldDB" id="A0A515DBK6"/>
<sequence>MKPPDTVGQRAPLWLLVLITISGTLAMHMFVPALPTVAHDFGASIAAMQMTISVYILGLAGGQLVYGPLSDSFGRRPLLIVGLALYVVAGFAAAMATSVHTLVAARLFQALGGCAGLVLGRAIVRDTAPAGEAVRDLALLNLVMMIGPGLAPLLGSALAVGFGWRSIFVVLALLGAITFVFTWRLLPETARPTGGVRAASLLRDYRLLLRSPSFAGFAVGGGCSTTSIFAFITAAPFIVASELHRPVHEVGLYLALLMLGMALGNAITRFLVRRVALERLLIGANAVSVLSAVSLLGVVLLGELTVASAVGLMFLFAVGAGATSPAALTKALSVDARLVGSAAGLYGFTQMAVGALCTSLVGIGHSAALASAVVLSVAAALGQAGFWVGLRWERAVAGSLGHGGLIPDEVS</sequence>
<reference evidence="10 11" key="1">
    <citation type="submission" date="2019-01" db="EMBL/GenBank/DDBJ databases">
        <title>Genomic insights into a novel species Rhodoferax sp.</title>
        <authorList>
            <person name="Jin L."/>
        </authorList>
    </citation>
    <scope>NUCLEOTIDE SEQUENCE [LARGE SCALE GENOMIC DNA]</scope>
    <source>
        <strain evidence="10 11">CHu59-6-5</strain>
    </source>
</reference>
<dbReference type="InterPro" id="IPR020846">
    <property type="entry name" value="MFS_dom"/>
</dbReference>
<dbReference type="PROSITE" id="PS50850">
    <property type="entry name" value="MFS"/>
    <property type="match status" value="1"/>
</dbReference>
<dbReference type="Gene3D" id="1.20.1720.10">
    <property type="entry name" value="Multidrug resistance protein D"/>
    <property type="match status" value="1"/>
</dbReference>
<evidence type="ECO:0000256" key="2">
    <source>
        <dbReference type="ARBA" id="ARBA00006236"/>
    </source>
</evidence>
<dbReference type="InterPro" id="IPR001958">
    <property type="entry name" value="Tet-R_TetA/multi-R_MdtG-like"/>
</dbReference>
<feature type="domain" description="Major facilitator superfamily (MFS) profile" evidence="9">
    <location>
        <begin position="12"/>
        <end position="394"/>
    </location>
</feature>
<dbReference type="NCBIfam" id="TIGR00710">
    <property type="entry name" value="efflux_Bcr_CflA"/>
    <property type="match status" value="1"/>
</dbReference>
<dbReference type="OrthoDB" id="9814303at2"/>
<feature type="transmembrane region" description="Helical" evidence="8">
    <location>
        <begin position="338"/>
        <end position="361"/>
    </location>
</feature>
<dbReference type="InterPro" id="IPR011701">
    <property type="entry name" value="MFS"/>
</dbReference>
<evidence type="ECO:0000259" key="9">
    <source>
        <dbReference type="PROSITE" id="PS50850"/>
    </source>
</evidence>
<accession>A0A515DBK6</accession>
<keyword evidence="5 8" id="KW-0812">Transmembrane</keyword>
<dbReference type="PRINTS" id="PR01035">
    <property type="entry name" value="TCRTETA"/>
</dbReference>
<dbReference type="GO" id="GO:0042910">
    <property type="term" value="F:xenobiotic transmembrane transporter activity"/>
    <property type="evidence" value="ECO:0007669"/>
    <property type="project" value="InterPro"/>
</dbReference>
<dbReference type="InterPro" id="IPR004812">
    <property type="entry name" value="Efflux_drug-R_Bcr/CmlA"/>
</dbReference>
<keyword evidence="6 8" id="KW-1133">Transmembrane helix</keyword>
<feature type="transmembrane region" description="Helical" evidence="8">
    <location>
        <begin position="367"/>
        <end position="390"/>
    </location>
</feature>
<feature type="transmembrane region" description="Helical" evidence="8">
    <location>
        <begin position="250"/>
        <end position="268"/>
    </location>
</feature>
<feature type="transmembrane region" description="Helical" evidence="8">
    <location>
        <begin position="306"/>
        <end position="326"/>
    </location>
</feature>
<evidence type="ECO:0000256" key="5">
    <source>
        <dbReference type="ARBA" id="ARBA00022692"/>
    </source>
</evidence>
<proteinExistence type="inferred from homology"/>
<evidence type="ECO:0000256" key="6">
    <source>
        <dbReference type="ARBA" id="ARBA00022989"/>
    </source>
</evidence>